<feature type="compositionally biased region" description="Pro residues" evidence="1">
    <location>
        <begin position="9"/>
        <end position="20"/>
    </location>
</feature>
<dbReference type="EMBL" id="CP010537">
    <property type="protein sequence ID" value="AJG22090.1"/>
    <property type="molecule type" value="Genomic_DNA"/>
</dbReference>
<accession>A0A0C4YHH7</accession>
<organism evidence="3 4">
    <name type="scientific">Cupriavidus basilensis</name>
    <dbReference type="NCBI Taxonomy" id="68895"/>
    <lineage>
        <taxon>Bacteria</taxon>
        <taxon>Pseudomonadati</taxon>
        <taxon>Pseudomonadota</taxon>
        <taxon>Betaproteobacteria</taxon>
        <taxon>Burkholderiales</taxon>
        <taxon>Burkholderiaceae</taxon>
        <taxon>Cupriavidus</taxon>
    </lineage>
</organism>
<keyword evidence="2" id="KW-0472">Membrane</keyword>
<feature type="transmembrane region" description="Helical" evidence="2">
    <location>
        <begin position="37"/>
        <end position="56"/>
    </location>
</feature>
<evidence type="ECO:0000256" key="2">
    <source>
        <dbReference type="SAM" id="Phobius"/>
    </source>
</evidence>
<evidence type="ECO:0000313" key="3">
    <source>
        <dbReference type="EMBL" id="AJG22090.1"/>
    </source>
</evidence>
<dbReference type="Proteomes" id="UP000031843">
    <property type="component" value="Chromosome secondary"/>
</dbReference>
<protein>
    <submittedName>
        <fullName evidence="3">Uncharacterized protein</fullName>
    </submittedName>
</protein>
<keyword evidence="2" id="KW-1133">Transmembrane helix</keyword>
<dbReference type="KEGG" id="cbw:RR42_s0497"/>
<feature type="region of interest" description="Disordered" evidence="1">
    <location>
        <begin position="1"/>
        <end position="27"/>
    </location>
</feature>
<keyword evidence="2" id="KW-0812">Transmembrane</keyword>
<sequence>MTASQADPGPDPAAPPPPAPKAAGAPPQVVPAGYRQGIITAITVLLGFSLAFWRFWGFESPGHWSVQALFAAISLVAAVCLQIIALFRSLRVEDDLVPEYRKTVRWFIASAIALLIGLFGAMLDAAVAG</sequence>
<feature type="transmembrane region" description="Helical" evidence="2">
    <location>
        <begin position="107"/>
        <end position="127"/>
    </location>
</feature>
<evidence type="ECO:0000313" key="4">
    <source>
        <dbReference type="Proteomes" id="UP000031843"/>
    </source>
</evidence>
<proteinExistence type="predicted"/>
<dbReference type="RefSeq" id="WP_043353376.1">
    <property type="nucleotide sequence ID" value="NZ_CP010537.1"/>
</dbReference>
<evidence type="ECO:0000256" key="1">
    <source>
        <dbReference type="SAM" id="MobiDB-lite"/>
    </source>
</evidence>
<name>A0A0C4YHH7_9BURK</name>
<reference evidence="3 4" key="1">
    <citation type="journal article" date="2015" name="Genome Announc.">
        <title>Complete Genome Sequence of Cupriavidus basilensis 4G11, Isolated from the Oak Ridge Field Research Center Site.</title>
        <authorList>
            <person name="Ray J."/>
            <person name="Waters R.J."/>
            <person name="Skerker J.M."/>
            <person name="Kuehl J.V."/>
            <person name="Price M.N."/>
            <person name="Huang J."/>
            <person name="Chakraborty R."/>
            <person name="Arkin A.P."/>
            <person name="Deutschbauer A."/>
        </authorList>
    </citation>
    <scope>NUCLEOTIDE SEQUENCE [LARGE SCALE GENOMIC DNA]</scope>
    <source>
        <strain evidence="3">4G11</strain>
    </source>
</reference>
<dbReference type="STRING" id="68895.RR42_s0497"/>
<feature type="transmembrane region" description="Helical" evidence="2">
    <location>
        <begin position="68"/>
        <end position="87"/>
    </location>
</feature>
<dbReference type="AlphaFoldDB" id="A0A0C4YHH7"/>
<keyword evidence="4" id="KW-1185">Reference proteome</keyword>
<gene>
    <name evidence="3" type="ORF">RR42_s0497</name>
</gene>